<dbReference type="PANTHER" id="PTHR10458">
    <property type="entry name" value="PEPTIDE DEFORMYLASE"/>
    <property type="match status" value="1"/>
</dbReference>
<keyword evidence="3" id="KW-1185">Reference proteome</keyword>
<evidence type="ECO:0000256" key="1">
    <source>
        <dbReference type="ARBA" id="ARBA00010759"/>
    </source>
</evidence>
<dbReference type="InterPro" id="IPR036821">
    <property type="entry name" value="Peptide_deformylase_sf"/>
</dbReference>
<dbReference type="PANTHER" id="PTHR10458:SF22">
    <property type="entry name" value="PEPTIDE DEFORMYLASE"/>
    <property type="match status" value="1"/>
</dbReference>
<comment type="caution">
    <text evidence="2">The sequence shown here is derived from an EMBL/GenBank/DDBJ whole genome shotgun (WGS) entry which is preliminary data.</text>
</comment>
<dbReference type="Pfam" id="PF01327">
    <property type="entry name" value="Pep_deformylase"/>
    <property type="match status" value="1"/>
</dbReference>
<comment type="similarity">
    <text evidence="1">Belongs to the polypeptide deformylase family.</text>
</comment>
<proteinExistence type="inferred from homology"/>
<evidence type="ECO:0000313" key="3">
    <source>
        <dbReference type="Proteomes" id="UP001595758"/>
    </source>
</evidence>
<reference evidence="3" key="1">
    <citation type="journal article" date="2019" name="Int. J. Syst. Evol. Microbiol.">
        <title>The Global Catalogue of Microorganisms (GCM) 10K type strain sequencing project: providing services to taxonomists for standard genome sequencing and annotation.</title>
        <authorList>
            <consortium name="The Broad Institute Genomics Platform"/>
            <consortium name="The Broad Institute Genome Sequencing Center for Infectious Disease"/>
            <person name="Wu L."/>
            <person name="Ma J."/>
        </authorList>
    </citation>
    <scope>NUCLEOTIDE SEQUENCE [LARGE SCALE GENOMIC DNA]</scope>
    <source>
        <strain evidence="3">CCUG 59858</strain>
    </source>
</reference>
<sequence>MKISAQNIFKAFEDKVLDLTYYPTQPLETLKVRLTAVWLLQQPDLALIEYAEALINRTSHSKEVDLLWMKEFSSQIKSWGNLNICSTYNNPAGTFLEYKLSFTALDGNKKSLHFHALYEIRDKRCYFVSQAQPVIRVIGDPILHQPGIPFPEDATAEQHLELSGQIEHAKSVLIQAGGAGIAANQCAAIARPFRFAIVGVFYDSPEHVSGVEKRYPGTTFPAAVIMVNPIIISVSQETQNFNHACLSVPCPNRCAVKSPVEISVAYQDPAKNMQSQQVTLKGVDAVVLWHELTHILDGKTYMDVTFENLPLDDLAQFQKMVDEELYKRQKEEFTYLPQLTVPPFYFSVKMEQNGTTKLDINELANVLPRMAEETLDGLRTQANRLLKNEKKQEGALKGLLRLSIHANSQSIPESNVQIVSDIRACF</sequence>
<organism evidence="2 3">
    <name type="scientific">Legionella dresdenensis</name>
    <dbReference type="NCBI Taxonomy" id="450200"/>
    <lineage>
        <taxon>Bacteria</taxon>
        <taxon>Pseudomonadati</taxon>
        <taxon>Pseudomonadota</taxon>
        <taxon>Gammaproteobacteria</taxon>
        <taxon>Legionellales</taxon>
        <taxon>Legionellaceae</taxon>
        <taxon>Legionella</taxon>
    </lineage>
</organism>
<name>A0ABV8CFT1_9GAMM</name>
<dbReference type="InterPro" id="IPR023635">
    <property type="entry name" value="Peptide_deformylase"/>
</dbReference>
<gene>
    <name evidence="2" type="ORF">ACFORL_07035</name>
</gene>
<evidence type="ECO:0000313" key="2">
    <source>
        <dbReference type="EMBL" id="MFC3908829.1"/>
    </source>
</evidence>
<dbReference type="Proteomes" id="UP001595758">
    <property type="component" value="Unassembled WGS sequence"/>
</dbReference>
<protein>
    <submittedName>
        <fullName evidence="2">Peptide deformylase</fullName>
    </submittedName>
</protein>
<dbReference type="Gene3D" id="3.90.45.10">
    <property type="entry name" value="Peptide deformylase"/>
    <property type="match status" value="1"/>
</dbReference>
<dbReference type="EMBL" id="JBHSAB010000014">
    <property type="protein sequence ID" value="MFC3908829.1"/>
    <property type="molecule type" value="Genomic_DNA"/>
</dbReference>
<accession>A0ABV8CFT1</accession>
<dbReference type="SUPFAM" id="SSF56420">
    <property type="entry name" value="Peptide deformylase"/>
    <property type="match status" value="1"/>
</dbReference>
<dbReference type="RefSeq" id="WP_382342484.1">
    <property type="nucleotide sequence ID" value="NZ_JBHSAB010000014.1"/>
</dbReference>